<dbReference type="InterPro" id="IPR003594">
    <property type="entry name" value="HATPase_dom"/>
</dbReference>
<evidence type="ECO:0000256" key="11">
    <source>
        <dbReference type="ARBA" id="ARBA00023136"/>
    </source>
</evidence>
<comment type="subcellular location">
    <subcellularLocation>
        <location evidence="2">Membrane</location>
    </subcellularLocation>
</comment>
<keyword evidence="10 12" id="KW-1133">Transmembrane helix</keyword>
<keyword evidence="4" id="KW-0597">Phosphoprotein</keyword>
<protein>
    <recommendedName>
        <fullName evidence="3">histidine kinase</fullName>
        <ecNumber evidence="3">2.7.13.3</ecNumber>
    </recommendedName>
</protein>
<feature type="transmembrane region" description="Helical" evidence="12">
    <location>
        <begin position="12"/>
        <end position="34"/>
    </location>
</feature>
<keyword evidence="8 14" id="KW-0418">Kinase</keyword>
<comment type="caution">
    <text evidence="14">The sequence shown here is derived from an EMBL/GenBank/DDBJ whole genome shotgun (WGS) entry which is preliminary data.</text>
</comment>
<evidence type="ECO:0000313" key="15">
    <source>
        <dbReference type="Proteomes" id="UP001203212"/>
    </source>
</evidence>
<evidence type="ECO:0000256" key="8">
    <source>
        <dbReference type="ARBA" id="ARBA00022777"/>
    </source>
</evidence>
<keyword evidence="15" id="KW-1185">Reference proteome</keyword>
<reference evidence="14 15" key="1">
    <citation type="submission" date="2022-01" db="EMBL/GenBank/DDBJ databases">
        <title>Whole genome-based taxonomy of the Shewanellaceae.</title>
        <authorList>
            <person name="Martin-Rodriguez A.J."/>
        </authorList>
    </citation>
    <scope>NUCLEOTIDE SEQUENCE [LARGE SCALE GENOMIC DNA]</scope>
    <source>
        <strain evidence="14 15">JCM 17801</strain>
    </source>
</reference>
<accession>A0ABT0KY09</accession>
<evidence type="ECO:0000256" key="6">
    <source>
        <dbReference type="ARBA" id="ARBA00022692"/>
    </source>
</evidence>
<dbReference type="PROSITE" id="PS50109">
    <property type="entry name" value="HIS_KIN"/>
    <property type="match status" value="1"/>
</dbReference>
<dbReference type="Gene3D" id="1.10.287.130">
    <property type="match status" value="1"/>
</dbReference>
<evidence type="ECO:0000256" key="12">
    <source>
        <dbReference type="SAM" id="Phobius"/>
    </source>
</evidence>
<comment type="catalytic activity">
    <reaction evidence="1">
        <text>ATP + protein L-histidine = ADP + protein N-phospho-L-histidine.</text>
        <dbReference type="EC" id="2.7.13.3"/>
    </reaction>
</comment>
<keyword evidence="5" id="KW-0808">Transferase</keyword>
<dbReference type="SUPFAM" id="SSF55874">
    <property type="entry name" value="ATPase domain of HSP90 chaperone/DNA topoisomerase II/histidine kinase"/>
    <property type="match status" value="1"/>
</dbReference>
<dbReference type="RefSeq" id="WP_188839986.1">
    <property type="nucleotide sequence ID" value="NZ_BMOT01000001.1"/>
</dbReference>
<dbReference type="PANTHER" id="PTHR45436:SF4">
    <property type="entry name" value="SENSOR PROTEIN PHOQ"/>
    <property type="match status" value="1"/>
</dbReference>
<dbReference type="InterPro" id="IPR050428">
    <property type="entry name" value="TCS_sensor_his_kinase"/>
</dbReference>
<keyword evidence="11 12" id="KW-0472">Membrane</keyword>
<keyword evidence="6 12" id="KW-0812">Transmembrane</keyword>
<sequence>MQLIYKPRKRLLTRMFVTSLSIITLVGFGFAWLVTVLHAQNRYAQITAEYIAELPVIAAEFRENNLIPITQAEDNDNIETSYIMATCDSHFKSLWRSELAKDLQLADICEKYLDIQDDYQAYYLDFEGLPSYLVFKLSTIIDDKAFHLLILKDAKNITTELKRFNRLTYFRLAIVLGTAVFLLISAAYWGMLPLKQLKQELIKLKQGKQQNLSDDYPVELQEITQALNQLIIQSQQRQSRYQDAMNDLAHSLKTRLAASIALIDDASLTQQAKDQQIQQQIQDMDHLVKYQLKRAMMGRQGLLKEQTKIKPILQQLIKMLSKLYLNKNINFILHCPDDLTFPISKGDLMELCGNLIENAAKFCISTIEITAQEQTNGLLKLQVDDDGSGVDEDYREKVTQRGVRADTQHPGQGIGLAVCAELIDSYGGSFEIQTSHLQGAAFIIQLPYTG</sequence>
<dbReference type="PANTHER" id="PTHR45436">
    <property type="entry name" value="SENSOR HISTIDINE KINASE YKOH"/>
    <property type="match status" value="1"/>
</dbReference>
<dbReference type="EC" id="2.7.13.3" evidence="3"/>
<evidence type="ECO:0000313" key="14">
    <source>
        <dbReference type="EMBL" id="MCL1116312.1"/>
    </source>
</evidence>
<dbReference type="Proteomes" id="UP001203212">
    <property type="component" value="Unassembled WGS sequence"/>
</dbReference>
<name>A0ABT0KY09_9GAMM</name>
<evidence type="ECO:0000259" key="13">
    <source>
        <dbReference type="PROSITE" id="PS50109"/>
    </source>
</evidence>
<dbReference type="CDD" id="cd16954">
    <property type="entry name" value="HATPase_PhoQ-like"/>
    <property type="match status" value="1"/>
</dbReference>
<gene>
    <name evidence="14" type="ORF">L2689_03525</name>
</gene>
<dbReference type="Pfam" id="PF02518">
    <property type="entry name" value="HATPase_c"/>
    <property type="match status" value="1"/>
</dbReference>
<evidence type="ECO:0000256" key="10">
    <source>
        <dbReference type="ARBA" id="ARBA00022989"/>
    </source>
</evidence>
<dbReference type="GO" id="GO:0016301">
    <property type="term" value="F:kinase activity"/>
    <property type="evidence" value="ECO:0007669"/>
    <property type="project" value="UniProtKB-KW"/>
</dbReference>
<dbReference type="PRINTS" id="PR00344">
    <property type="entry name" value="BCTRLSENSOR"/>
</dbReference>
<keyword evidence="7" id="KW-0547">Nucleotide-binding</keyword>
<dbReference type="EMBL" id="JAKILK010000001">
    <property type="protein sequence ID" value="MCL1116312.1"/>
    <property type="molecule type" value="Genomic_DNA"/>
</dbReference>
<feature type="transmembrane region" description="Helical" evidence="12">
    <location>
        <begin position="169"/>
        <end position="189"/>
    </location>
</feature>
<evidence type="ECO:0000256" key="1">
    <source>
        <dbReference type="ARBA" id="ARBA00000085"/>
    </source>
</evidence>
<organism evidence="14 15">
    <name type="scientific">Shewanella aestuarii</name>
    <dbReference type="NCBI Taxonomy" id="1028752"/>
    <lineage>
        <taxon>Bacteria</taxon>
        <taxon>Pseudomonadati</taxon>
        <taxon>Pseudomonadota</taxon>
        <taxon>Gammaproteobacteria</taxon>
        <taxon>Alteromonadales</taxon>
        <taxon>Shewanellaceae</taxon>
        <taxon>Shewanella</taxon>
    </lineage>
</organism>
<dbReference type="InterPro" id="IPR004358">
    <property type="entry name" value="Sig_transdc_His_kin-like_C"/>
</dbReference>
<evidence type="ECO:0000256" key="2">
    <source>
        <dbReference type="ARBA" id="ARBA00004370"/>
    </source>
</evidence>
<feature type="domain" description="Histidine kinase" evidence="13">
    <location>
        <begin position="247"/>
        <end position="450"/>
    </location>
</feature>
<proteinExistence type="predicted"/>
<dbReference type="InterPro" id="IPR005467">
    <property type="entry name" value="His_kinase_dom"/>
</dbReference>
<keyword evidence="9" id="KW-0067">ATP-binding</keyword>
<evidence type="ECO:0000256" key="7">
    <source>
        <dbReference type="ARBA" id="ARBA00022741"/>
    </source>
</evidence>
<evidence type="ECO:0000256" key="9">
    <source>
        <dbReference type="ARBA" id="ARBA00022840"/>
    </source>
</evidence>
<dbReference type="InterPro" id="IPR058619">
    <property type="entry name" value="PhoQ/CarS-like_HATPase"/>
</dbReference>
<evidence type="ECO:0000256" key="3">
    <source>
        <dbReference type="ARBA" id="ARBA00012438"/>
    </source>
</evidence>
<dbReference type="Gene3D" id="3.30.565.10">
    <property type="entry name" value="Histidine kinase-like ATPase, C-terminal domain"/>
    <property type="match status" value="1"/>
</dbReference>
<dbReference type="InterPro" id="IPR036890">
    <property type="entry name" value="HATPase_C_sf"/>
</dbReference>
<evidence type="ECO:0000256" key="4">
    <source>
        <dbReference type="ARBA" id="ARBA00022553"/>
    </source>
</evidence>
<evidence type="ECO:0000256" key="5">
    <source>
        <dbReference type="ARBA" id="ARBA00022679"/>
    </source>
</evidence>
<dbReference type="SMART" id="SM00387">
    <property type="entry name" value="HATPase_c"/>
    <property type="match status" value="1"/>
</dbReference>